<reference evidence="2 3" key="1">
    <citation type="submission" date="2023-05" db="EMBL/GenBank/DDBJ databases">
        <title>A 100% complete, gapless, phased diploid assembly of the Scenedesmus obliquus UTEX 3031 genome.</title>
        <authorList>
            <person name="Biondi T.C."/>
            <person name="Hanschen E.R."/>
            <person name="Kwon T."/>
            <person name="Eng W."/>
            <person name="Kruse C.P.S."/>
            <person name="Koehler S.I."/>
            <person name="Kunde Y."/>
            <person name="Gleasner C.D."/>
            <person name="You Mak K.T."/>
            <person name="Polle J."/>
            <person name="Hovde B.T."/>
            <person name="Starkenburg S.R."/>
        </authorList>
    </citation>
    <scope>NUCLEOTIDE SEQUENCE [LARGE SCALE GENOMIC DNA]</scope>
    <source>
        <strain evidence="2 3">DOE0152z</strain>
    </source>
</reference>
<keyword evidence="1" id="KW-0732">Signal</keyword>
<protein>
    <submittedName>
        <fullName evidence="2">Uncharacterized protein</fullName>
    </submittedName>
</protein>
<sequence>MYWALGTGQIAALLCVLALISAPALEARELKAAQVTIAGCNSYRVIGGGRRVCSACTTGFLLIPGDGGCVRQSTTVRPGIRPVVPVAAASTPIGTPAPGPLAVATT</sequence>
<organism evidence="2 3">
    <name type="scientific">Tetradesmus obliquus</name>
    <name type="common">Green alga</name>
    <name type="synonym">Acutodesmus obliquus</name>
    <dbReference type="NCBI Taxonomy" id="3088"/>
    <lineage>
        <taxon>Eukaryota</taxon>
        <taxon>Viridiplantae</taxon>
        <taxon>Chlorophyta</taxon>
        <taxon>core chlorophytes</taxon>
        <taxon>Chlorophyceae</taxon>
        <taxon>CS clade</taxon>
        <taxon>Sphaeropleales</taxon>
        <taxon>Scenedesmaceae</taxon>
        <taxon>Tetradesmus</taxon>
    </lineage>
</organism>
<feature type="signal peptide" evidence="1">
    <location>
        <begin position="1"/>
        <end position="27"/>
    </location>
</feature>
<evidence type="ECO:0000313" key="3">
    <source>
        <dbReference type="Proteomes" id="UP001244341"/>
    </source>
</evidence>
<name>A0ABY8UJW6_TETOB</name>
<dbReference type="Proteomes" id="UP001244341">
    <property type="component" value="Chromosome 13b"/>
</dbReference>
<feature type="chain" id="PRO_5047431002" evidence="1">
    <location>
        <begin position="28"/>
        <end position="106"/>
    </location>
</feature>
<evidence type="ECO:0000256" key="1">
    <source>
        <dbReference type="SAM" id="SignalP"/>
    </source>
</evidence>
<keyword evidence="3" id="KW-1185">Reference proteome</keyword>
<dbReference type="EMBL" id="CP126220">
    <property type="protein sequence ID" value="WIA21334.1"/>
    <property type="molecule type" value="Genomic_DNA"/>
</dbReference>
<proteinExistence type="predicted"/>
<accession>A0ABY8UJW6</accession>
<evidence type="ECO:0000313" key="2">
    <source>
        <dbReference type="EMBL" id="WIA21334.1"/>
    </source>
</evidence>
<gene>
    <name evidence="2" type="ORF">OEZ85_000561</name>
</gene>